<dbReference type="Pfam" id="PF00850">
    <property type="entry name" value="Hist_deacetyl"/>
    <property type="match status" value="1"/>
</dbReference>
<protein>
    <submittedName>
        <fullName evidence="7">Acetoin utilization deacetylase AcuC</fullName>
    </submittedName>
</protein>
<dbReference type="InterPro" id="IPR000286">
    <property type="entry name" value="HDACs"/>
</dbReference>
<evidence type="ECO:0000313" key="7">
    <source>
        <dbReference type="EMBL" id="SME89525.1"/>
    </source>
</evidence>
<dbReference type="InterPro" id="IPR023801">
    <property type="entry name" value="His_deacetylse_dom"/>
</dbReference>
<sequence>MLTVYSDDHRLQDGKAELEGGKLVPCYEMPRRADLVLARVREVGLGEVVEPERFGVEPILRVHEAGFVAFLQSAWDRWTATKRTFDALPFTWAVRGMRTDRVPESIDGQLAYYSFDAGTPITAGTWRAASSAVDVALTGQRRVAAGARAVFSLCRPPGHHAAAGYYGGYCFLNNAAIAAQAFRDGGAAKVAILDVDYHHGNGSQSIFYRRGDVFFASLHGHPLDEYPFFLGYEDETGEGPGEGANANFPLRWGTGFDLWGQALDEACRRIERWGADALVVSLGVDTYKDDPISRFRLEQGDYPAIGRRIAALGLPTHFVMEGGYAVEEIGINAVGVLTGFEEAA</sequence>
<dbReference type="EMBL" id="FWZX01000001">
    <property type="protein sequence ID" value="SME89525.1"/>
    <property type="molecule type" value="Genomic_DNA"/>
</dbReference>
<dbReference type="InterPro" id="IPR023696">
    <property type="entry name" value="Ureohydrolase_dom_sf"/>
</dbReference>
<accession>A0A1Y6B4V8</accession>
<evidence type="ECO:0000256" key="1">
    <source>
        <dbReference type="ARBA" id="ARBA00001947"/>
    </source>
</evidence>
<dbReference type="PRINTS" id="PR01270">
    <property type="entry name" value="HDASUPER"/>
</dbReference>
<dbReference type="GO" id="GO:0046872">
    <property type="term" value="F:metal ion binding"/>
    <property type="evidence" value="ECO:0007669"/>
    <property type="project" value="UniProtKB-KW"/>
</dbReference>
<dbReference type="Proteomes" id="UP000192917">
    <property type="component" value="Unassembled WGS sequence"/>
</dbReference>
<evidence type="ECO:0000256" key="2">
    <source>
        <dbReference type="ARBA" id="ARBA00005947"/>
    </source>
</evidence>
<keyword evidence="8" id="KW-1185">Reference proteome</keyword>
<evidence type="ECO:0000259" key="6">
    <source>
        <dbReference type="Pfam" id="PF00850"/>
    </source>
</evidence>
<dbReference type="AlphaFoldDB" id="A0A1Y6B4V8"/>
<dbReference type="InterPro" id="IPR037138">
    <property type="entry name" value="His_deacetylse_dom_sf"/>
</dbReference>
<gene>
    <name evidence="7" type="ORF">SAMN05428998_101219</name>
</gene>
<organism evidence="7 8">
    <name type="scientific">Tistlia consotensis USBA 355</name>
    <dbReference type="NCBI Taxonomy" id="560819"/>
    <lineage>
        <taxon>Bacteria</taxon>
        <taxon>Pseudomonadati</taxon>
        <taxon>Pseudomonadota</taxon>
        <taxon>Alphaproteobacteria</taxon>
        <taxon>Rhodospirillales</taxon>
        <taxon>Rhodovibrionaceae</taxon>
        <taxon>Tistlia</taxon>
    </lineage>
</organism>
<dbReference type="STRING" id="560819.SAMN05428998_101219"/>
<comment type="similarity">
    <text evidence="2">Belongs to the histone deacetylase family.</text>
</comment>
<reference evidence="7 8" key="1">
    <citation type="submission" date="2017-04" db="EMBL/GenBank/DDBJ databases">
        <authorList>
            <person name="Afonso C.L."/>
            <person name="Miller P.J."/>
            <person name="Scott M.A."/>
            <person name="Spackman E."/>
            <person name="Goraichik I."/>
            <person name="Dimitrov K.M."/>
            <person name="Suarez D.L."/>
            <person name="Swayne D.E."/>
        </authorList>
    </citation>
    <scope>NUCLEOTIDE SEQUENCE [LARGE SCALE GENOMIC DNA]</scope>
    <source>
        <strain evidence="7 8">USBA 355</strain>
    </source>
</reference>
<name>A0A1Y6B4V8_9PROT</name>
<evidence type="ECO:0000313" key="8">
    <source>
        <dbReference type="Proteomes" id="UP000192917"/>
    </source>
</evidence>
<keyword evidence="3" id="KW-0479">Metal-binding</keyword>
<keyword evidence="5" id="KW-0862">Zinc</keyword>
<comment type="cofactor">
    <cofactor evidence="1">
        <name>Zn(2+)</name>
        <dbReference type="ChEBI" id="CHEBI:29105"/>
    </cofactor>
</comment>
<proteinExistence type="inferred from homology"/>
<keyword evidence="4" id="KW-0378">Hydrolase</keyword>
<dbReference type="GO" id="GO:0004407">
    <property type="term" value="F:histone deacetylase activity"/>
    <property type="evidence" value="ECO:0007669"/>
    <property type="project" value="TreeGrafter"/>
</dbReference>
<evidence type="ECO:0000256" key="4">
    <source>
        <dbReference type="ARBA" id="ARBA00022801"/>
    </source>
</evidence>
<dbReference type="PANTHER" id="PTHR10625">
    <property type="entry name" value="HISTONE DEACETYLASE HDAC1-RELATED"/>
    <property type="match status" value="1"/>
</dbReference>
<dbReference type="Gene3D" id="3.40.800.20">
    <property type="entry name" value="Histone deacetylase domain"/>
    <property type="match status" value="1"/>
</dbReference>
<dbReference type="CDD" id="cd10001">
    <property type="entry name" value="HDAC_classII_APAH"/>
    <property type="match status" value="1"/>
</dbReference>
<evidence type="ECO:0000256" key="3">
    <source>
        <dbReference type="ARBA" id="ARBA00022723"/>
    </source>
</evidence>
<feature type="domain" description="Histone deacetylase" evidence="6">
    <location>
        <begin position="28"/>
        <end position="330"/>
    </location>
</feature>
<dbReference type="SUPFAM" id="SSF52768">
    <property type="entry name" value="Arginase/deacetylase"/>
    <property type="match status" value="1"/>
</dbReference>
<evidence type="ECO:0000256" key="5">
    <source>
        <dbReference type="ARBA" id="ARBA00022833"/>
    </source>
</evidence>
<dbReference type="PANTHER" id="PTHR10625:SF17">
    <property type="entry name" value="HISTONE DEACETYLASE 8"/>
    <property type="match status" value="1"/>
</dbReference>
<dbReference type="GO" id="GO:0016787">
    <property type="term" value="F:hydrolase activity"/>
    <property type="evidence" value="ECO:0007669"/>
    <property type="project" value="UniProtKB-KW"/>
</dbReference>
<dbReference type="RefSeq" id="WP_085120576.1">
    <property type="nucleotide sequence ID" value="NZ_FWZX01000001.1"/>
</dbReference>
<dbReference type="GO" id="GO:0040029">
    <property type="term" value="P:epigenetic regulation of gene expression"/>
    <property type="evidence" value="ECO:0007669"/>
    <property type="project" value="TreeGrafter"/>
</dbReference>